<gene>
    <name evidence="1" type="ORF">AB205_0146540</name>
</gene>
<protein>
    <submittedName>
        <fullName evidence="1">Uncharacterized protein</fullName>
    </submittedName>
</protein>
<reference evidence="2" key="1">
    <citation type="journal article" date="2017" name="Nat. Commun.">
        <title>The North American bullfrog draft genome provides insight into hormonal regulation of long noncoding RNA.</title>
        <authorList>
            <person name="Hammond S.A."/>
            <person name="Warren R.L."/>
            <person name="Vandervalk B.P."/>
            <person name="Kucuk E."/>
            <person name="Khan H."/>
            <person name="Gibb E.A."/>
            <person name="Pandoh P."/>
            <person name="Kirk H."/>
            <person name="Zhao Y."/>
            <person name="Jones M."/>
            <person name="Mungall A.J."/>
            <person name="Coope R."/>
            <person name="Pleasance S."/>
            <person name="Moore R.A."/>
            <person name="Holt R.A."/>
            <person name="Round J.M."/>
            <person name="Ohora S."/>
            <person name="Walle B.V."/>
            <person name="Veldhoen N."/>
            <person name="Helbing C.C."/>
            <person name="Birol I."/>
        </authorList>
    </citation>
    <scope>NUCLEOTIDE SEQUENCE [LARGE SCALE GENOMIC DNA]</scope>
</reference>
<dbReference type="Proteomes" id="UP000228934">
    <property type="component" value="Unassembled WGS sequence"/>
</dbReference>
<evidence type="ECO:0000313" key="1">
    <source>
        <dbReference type="EMBL" id="PIO31354.1"/>
    </source>
</evidence>
<dbReference type="AlphaFoldDB" id="A0A2G9RU33"/>
<accession>A0A2G9RU33</accession>
<proteinExistence type="predicted"/>
<keyword evidence="2" id="KW-1185">Reference proteome</keyword>
<evidence type="ECO:0000313" key="2">
    <source>
        <dbReference type="Proteomes" id="UP000228934"/>
    </source>
</evidence>
<organism evidence="1 2">
    <name type="scientific">Aquarana catesbeiana</name>
    <name type="common">American bullfrog</name>
    <name type="synonym">Rana catesbeiana</name>
    <dbReference type="NCBI Taxonomy" id="8400"/>
    <lineage>
        <taxon>Eukaryota</taxon>
        <taxon>Metazoa</taxon>
        <taxon>Chordata</taxon>
        <taxon>Craniata</taxon>
        <taxon>Vertebrata</taxon>
        <taxon>Euteleostomi</taxon>
        <taxon>Amphibia</taxon>
        <taxon>Batrachia</taxon>
        <taxon>Anura</taxon>
        <taxon>Neobatrachia</taxon>
        <taxon>Ranoidea</taxon>
        <taxon>Ranidae</taxon>
        <taxon>Aquarana</taxon>
    </lineage>
</organism>
<name>A0A2G9RU33_AQUCT</name>
<sequence>MLHSALDGGLRRPVMLHSALDGGLRRPVMLHSALNGGLRRPVMLHSALDGGLRRPVMLHSALDGGLRRPVMLHSALDGEEACNAAQCWMVVSGLRDGLQCTVPWMPLPVVREGLCNAHTVLDGGLRGSLRPAVIVM</sequence>
<dbReference type="EMBL" id="KV931424">
    <property type="protein sequence ID" value="PIO31354.1"/>
    <property type="molecule type" value="Genomic_DNA"/>
</dbReference>